<dbReference type="InterPro" id="IPR000064">
    <property type="entry name" value="NLP_P60_dom"/>
</dbReference>
<evidence type="ECO:0000256" key="5">
    <source>
        <dbReference type="SAM" id="Phobius"/>
    </source>
</evidence>
<dbReference type="Pfam" id="PF00877">
    <property type="entry name" value="NLPC_P60"/>
    <property type="match status" value="1"/>
</dbReference>
<keyword evidence="2" id="KW-0645">Protease</keyword>
<evidence type="ECO:0000256" key="4">
    <source>
        <dbReference type="ARBA" id="ARBA00022807"/>
    </source>
</evidence>
<dbReference type="AlphaFoldDB" id="A0A1S1QWJ9"/>
<reference evidence="8" key="1">
    <citation type="submission" date="2016-07" db="EMBL/GenBank/DDBJ databases">
        <title>Sequence Frankia sp. strain CcI1.17.</title>
        <authorList>
            <person name="Ghodhbane-Gtari F."/>
            <person name="Swanson E."/>
            <person name="Gueddou A."/>
            <person name="Morris K."/>
            <person name="Hezbri K."/>
            <person name="Ktari A."/>
            <person name="Nouioui I."/>
            <person name="Abebe-Akele F."/>
            <person name="Simpson S."/>
            <person name="Thomas K."/>
            <person name="Gtari M."/>
            <person name="Tisa L.S."/>
            <person name="Hurst S."/>
        </authorList>
    </citation>
    <scope>NUCLEOTIDE SEQUENCE [LARGE SCALE GENOMIC DNA]</scope>
    <source>
        <strain evidence="8">Cc1.17</strain>
    </source>
</reference>
<keyword evidence="3 7" id="KW-0378">Hydrolase</keyword>
<dbReference type="SUPFAM" id="SSF54001">
    <property type="entry name" value="Cysteine proteinases"/>
    <property type="match status" value="1"/>
</dbReference>
<dbReference type="Gene3D" id="3.90.1720.10">
    <property type="entry name" value="endopeptidase domain like (from Nostoc punctiforme)"/>
    <property type="match status" value="1"/>
</dbReference>
<keyword evidence="5" id="KW-0812">Transmembrane</keyword>
<comment type="caution">
    <text evidence="7">The sequence shown here is derived from an EMBL/GenBank/DDBJ whole genome shotgun (WGS) entry which is preliminary data.</text>
</comment>
<dbReference type="Proteomes" id="UP000179627">
    <property type="component" value="Unassembled WGS sequence"/>
</dbReference>
<feature type="transmembrane region" description="Helical" evidence="5">
    <location>
        <begin position="14"/>
        <end position="45"/>
    </location>
</feature>
<keyword evidence="5" id="KW-1133">Transmembrane helix</keyword>
<dbReference type="InterPro" id="IPR038765">
    <property type="entry name" value="Papain-like_cys_pep_sf"/>
</dbReference>
<sequence>MVGTSRRPGRGGRWLLWLGVGGFVTVGGVFLLISILILLIAAPFLEEQRTGSRAIVNSEGIPTEYVQLITDAANAAGCTEVTPAVLAAQLRQESGFNPQARSPVGAMGIAQFMPGTWAAHGTGDVWNPVDAIPAAARYDCAVVASVKNVPGSTQENMLAAYNAGPGAVLAYAGVPPYPETRNYVRTILAQAQVYGDALDTGAEVSVEAVQPVLDFMWSQIGKPYVWGATGPNAWDCSSLVQAAYRTIGISIPRVTTDQLAFGPRVAGVEPQPGDLLFIPGSDGTALAPGHVGMYVGNGQVIAAKGARWGVVLSELSDWTTVVAVTRPLAGSF</sequence>
<organism evidence="7 8">
    <name type="scientific">Parafrankia colletiae</name>
    <dbReference type="NCBI Taxonomy" id="573497"/>
    <lineage>
        <taxon>Bacteria</taxon>
        <taxon>Bacillati</taxon>
        <taxon>Actinomycetota</taxon>
        <taxon>Actinomycetes</taxon>
        <taxon>Frankiales</taxon>
        <taxon>Frankiaceae</taxon>
        <taxon>Parafrankia</taxon>
    </lineage>
</organism>
<proteinExistence type="inferred from homology"/>
<accession>A0A1S1QWJ9</accession>
<dbReference type="SUPFAM" id="SSF53955">
    <property type="entry name" value="Lysozyme-like"/>
    <property type="match status" value="1"/>
</dbReference>
<dbReference type="RefSeq" id="WP_071084067.1">
    <property type="nucleotide sequence ID" value="NZ_MBLM01000109.1"/>
</dbReference>
<gene>
    <name evidence="7" type="ORF">CC117_15460</name>
</gene>
<dbReference type="CDD" id="cd13399">
    <property type="entry name" value="Slt35-like"/>
    <property type="match status" value="1"/>
</dbReference>
<dbReference type="GO" id="GO:0008234">
    <property type="term" value="F:cysteine-type peptidase activity"/>
    <property type="evidence" value="ECO:0007669"/>
    <property type="project" value="UniProtKB-KW"/>
</dbReference>
<dbReference type="InterPro" id="IPR051202">
    <property type="entry name" value="Peptidase_C40"/>
</dbReference>
<dbReference type="PANTHER" id="PTHR47053:SF1">
    <property type="entry name" value="MUREIN DD-ENDOPEPTIDASE MEPH-RELATED"/>
    <property type="match status" value="1"/>
</dbReference>
<dbReference type="InterPro" id="IPR023346">
    <property type="entry name" value="Lysozyme-like_dom_sf"/>
</dbReference>
<keyword evidence="5" id="KW-0472">Membrane</keyword>
<dbReference type="PROSITE" id="PS51935">
    <property type="entry name" value="NLPC_P60"/>
    <property type="match status" value="1"/>
</dbReference>
<name>A0A1S1QWJ9_9ACTN</name>
<evidence type="ECO:0000256" key="3">
    <source>
        <dbReference type="ARBA" id="ARBA00022801"/>
    </source>
</evidence>
<evidence type="ECO:0000313" key="7">
    <source>
        <dbReference type="EMBL" id="OHV38340.1"/>
    </source>
</evidence>
<feature type="domain" description="NlpC/P60" evidence="6">
    <location>
        <begin position="206"/>
        <end position="329"/>
    </location>
</feature>
<dbReference type="GO" id="GO:0006508">
    <property type="term" value="P:proteolysis"/>
    <property type="evidence" value="ECO:0007669"/>
    <property type="project" value="UniProtKB-KW"/>
</dbReference>
<evidence type="ECO:0000256" key="1">
    <source>
        <dbReference type="ARBA" id="ARBA00007074"/>
    </source>
</evidence>
<comment type="similarity">
    <text evidence="1">Belongs to the peptidase C40 family.</text>
</comment>
<evidence type="ECO:0000313" key="8">
    <source>
        <dbReference type="Proteomes" id="UP000179627"/>
    </source>
</evidence>
<evidence type="ECO:0000256" key="2">
    <source>
        <dbReference type="ARBA" id="ARBA00022670"/>
    </source>
</evidence>
<dbReference type="Gene3D" id="1.10.530.10">
    <property type="match status" value="1"/>
</dbReference>
<dbReference type="PANTHER" id="PTHR47053">
    <property type="entry name" value="MUREIN DD-ENDOPEPTIDASE MEPH-RELATED"/>
    <property type="match status" value="1"/>
</dbReference>
<keyword evidence="8" id="KW-1185">Reference proteome</keyword>
<protein>
    <submittedName>
        <fullName evidence="7">Glycoside hydrolase</fullName>
    </submittedName>
</protein>
<dbReference type="OrthoDB" id="9815778at2"/>
<dbReference type="InterPro" id="IPR008258">
    <property type="entry name" value="Transglycosylase_SLT_dom_1"/>
</dbReference>
<evidence type="ECO:0000259" key="6">
    <source>
        <dbReference type="PROSITE" id="PS51935"/>
    </source>
</evidence>
<keyword evidence="4" id="KW-0788">Thiol protease</keyword>
<dbReference type="EMBL" id="MBLM01000109">
    <property type="protein sequence ID" value="OHV38340.1"/>
    <property type="molecule type" value="Genomic_DNA"/>
</dbReference>
<dbReference type="Pfam" id="PF01464">
    <property type="entry name" value="SLT"/>
    <property type="match status" value="1"/>
</dbReference>